<gene>
    <name evidence="2" type="primary">JMJD1C</name>
    <name evidence="2" type="ORF">BLAG_LOCUS16739</name>
</gene>
<evidence type="ECO:0000313" key="3">
    <source>
        <dbReference type="Proteomes" id="UP000838412"/>
    </source>
</evidence>
<dbReference type="InterPro" id="IPR054504">
    <property type="entry name" value="PWWP_KDM3B"/>
</dbReference>
<proteinExistence type="predicted"/>
<organism evidence="2 3">
    <name type="scientific">Branchiostoma lanceolatum</name>
    <name type="common">Common lancelet</name>
    <name type="synonym">Amphioxus lanceolatum</name>
    <dbReference type="NCBI Taxonomy" id="7740"/>
    <lineage>
        <taxon>Eukaryota</taxon>
        <taxon>Metazoa</taxon>
        <taxon>Chordata</taxon>
        <taxon>Cephalochordata</taxon>
        <taxon>Leptocardii</taxon>
        <taxon>Amphioxiformes</taxon>
        <taxon>Branchiostomatidae</taxon>
        <taxon>Branchiostoma</taxon>
    </lineage>
</organism>
<sequence length="83" mass="9742">MASRMPVYVEFDDRDWEQREWLKVYEGGFQVFLVERTLVWGQRRGASKSATLWPALTFSYLVDKVSLGQGGRCVLEFLHDRAR</sequence>
<accession>A0A8J9ZPQ2</accession>
<dbReference type="Pfam" id="PF22988">
    <property type="entry name" value="PWWP_KDM3B"/>
    <property type="match status" value="1"/>
</dbReference>
<feature type="domain" description="Lysine-specific demethylase 3B PWWP" evidence="1">
    <location>
        <begin position="32"/>
        <end position="82"/>
    </location>
</feature>
<name>A0A8J9ZPQ2_BRALA</name>
<reference evidence="2" key="1">
    <citation type="submission" date="2022-01" db="EMBL/GenBank/DDBJ databases">
        <authorList>
            <person name="Braso-Vives M."/>
        </authorList>
    </citation>
    <scope>NUCLEOTIDE SEQUENCE</scope>
</reference>
<dbReference type="AlphaFoldDB" id="A0A8J9ZPQ2"/>
<evidence type="ECO:0000313" key="2">
    <source>
        <dbReference type="EMBL" id="CAH1259426.1"/>
    </source>
</evidence>
<dbReference type="Proteomes" id="UP000838412">
    <property type="component" value="Chromosome 3"/>
</dbReference>
<evidence type="ECO:0000259" key="1">
    <source>
        <dbReference type="Pfam" id="PF22988"/>
    </source>
</evidence>
<dbReference type="OrthoDB" id="1667110at2759"/>
<dbReference type="EMBL" id="OV696688">
    <property type="protein sequence ID" value="CAH1259426.1"/>
    <property type="molecule type" value="Genomic_DNA"/>
</dbReference>
<keyword evidence="3" id="KW-1185">Reference proteome</keyword>
<protein>
    <submittedName>
        <fullName evidence="2">JMJD1C protein</fullName>
    </submittedName>
</protein>